<keyword evidence="8" id="KW-0963">Cytoplasm</keyword>
<dbReference type="NCBIfam" id="TIGR02191">
    <property type="entry name" value="RNaseIII"/>
    <property type="match status" value="1"/>
</dbReference>
<dbReference type="SUPFAM" id="SSF54768">
    <property type="entry name" value="dsRNA-binding domain-like"/>
    <property type="match status" value="1"/>
</dbReference>
<dbReference type="Gene3D" id="3.30.160.20">
    <property type="match status" value="1"/>
</dbReference>
<proteinExistence type="inferred from homology"/>
<dbReference type="SUPFAM" id="SSF69065">
    <property type="entry name" value="RNase III domain-like"/>
    <property type="match status" value="1"/>
</dbReference>
<dbReference type="SMART" id="SM00535">
    <property type="entry name" value="RIBOc"/>
    <property type="match status" value="1"/>
</dbReference>
<dbReference type="PANTHER" id="PTHR11207:SF0">
    <property type="entry name" value="RIBONUCLEASE 3"/>
    <property type="match status" value="1"/>
</dbReference>
<dbReference type="EC" id="3.1.26.3" evidence="8"/>
<evidence type="ECO:0000256" key="6">
    <source>
        <dbReference type="ARBA" id="ARBA00022801"/>
    </source>
</evidence>
<comment type="subcellular location">
    <subcellularLocation>
        <location evidence="8">Cytoplasm</location>
    </subcellularLocation>
</comment>
<evidence type="ECO:0000259" key="9">
    <source>
        <dbReference type="PROSITE" id="PS50137"/>
    </source>
</evidence>
<evidence type="ECO:0000256" key="3">
    <source>
        <dbReference type="ARBA" id="ARBA00022664"/>
    </source>
</evidence>
<keyword evidence="8" id="KW-0819">tRNA processing</keyword>
<evidence type="ECO:0000256" key="5">
    <source>
        <dbReference type="ARBA" id="ARBA00022759"/>
    </source>
</evidence>
<feature type="binding site" evidence="8">
    <location>
        <position position="62"/>
    </location>
    <ligand>
        <name>Mg(2+)</name>
        <dbReference type="ChEBI" id="CHEBI:18420"/>
    </ligand>
</feature>
<keyword evidence="8" id="KW-0698">rRNA processing</keyword>
<evidence type="ECO:0000256" key="8">
    <source>
        <dbReference type="HAMAP-Rule" id="MF_00104"/>
    </source>
</evidence>
<dbReference type="SMART" id="SM00358">
    <property type="entry name" value="DSRM"/>
    <property type="match status" value="1"/>
</dbReference>
<evidence type="ECO:0000256" key="1">
    <source>
        <dbReference type="ARBA" id="ARBA00000109"/>
    </source>
</evidence>
<comment type="similarity">
    <text evidence="2">Belongs to the ribonuclease III family.</text>
</comment>
<keyword evidence="12" id="KW-1185">Reference proteome</keyword>
<dbReference type="PROSITE" id="PS50137">
    <property type="entry name" value="DS_RBD"/>
    <property type="match status" value="1"/>
</dbReference>
<feature type="domain" description="RNase III" evidence="10">
    <location>
        <begin position="21"/>
        <end position="149"/>
    </location>
</feature>
<dbReference type="GO" id="GO:0004525">
    <property type="term" value="F:ribonuclease III activity"/>
    <property type="evidence" value="ECO:0007669"/>
    <property type="project" value="UniProtKB-EC"/>
</dbReference>
<dbReference type="PROSITE" id="PS00517">
    <property type="entry name" value="RNASE_3_1"/>
    <property type="match status" value="1"/>
</dbReference>
<dbReference type="Pfam" id="PF14622">
    <property type="entry name" value="Ribonucleas_3_3"/>
    <property type="match status" value="1"/>
</dbReference>
<keyword evidence="3 8" id="KW-0507">mRNA processing</keyword>
<evidence type="ECO:0000259" key="10">
    <source>
        <dbReference type="PROSITE" id="PS50142"/>
    </source>
</evidence>
<reference evidence="12" key="1">
    <citation type="journal article" date="2019" name="Int. J. Syst. Evol. Microbiol.">
        <title>The Global Catalogue of Microorganisms (GCM) 10K type strain sequencing project: providing services to taxonomists for standard genome sequencing and annotation.</title>
        <authorList>
            <consortium name="The Broad Institute Genomics Platform"/>
            <consortium name="The Broad Institute Genome Sequencing Center for Infectious Disease"/>
            <person name="Wu L."/>
            <person name="Ma J."/>
        </authorList>
    </citation>
    <scope>NUCLEOTIDE SEQUENCE [LARGE SCALE GENOMIC DNA]</scope>
    <source>
        <strain evidence="12">KCTC 23707</strain>
    </source>
</reference>
<protein>
    <recommendedName>
        <fullName evidence="8">Ribonuclease 3</fullName>
        <ecNumber evidence="8">3.1.26.3</ecNumber>
    </recommendedName>
    <alternativeName>
        <fullName evidence="8">Ribonuclease III</fullName>
        <shortName evidence="8">RNase III</shortName>
    </alternativeName>
</protein>
<keyword evidence="8" id="KW-0479">Metal-binding</keyword>
<dbReference type="Proteomes" id="UP001597308">
    <property type="component" value="Unassembled WGS sequence"/>
</dbReference>
<dbReference type="CDD" id="cd00593">
    <property type="entry name" value="RIBOc"/>
    <property type="match status" value="1"/>
</dbReference>
<dbReference type="PROSITE" id="PS50142">
    <property type="entry name" value="RNASE_3_2"/>
    <property type="match status" value="1"/>
</dbReference>
<organism evidence="11 12">
    <name type="scientific">Methylopila henanensis</name>
    <dbReference type="NCBI Taxonomy" id="873516"/>
    <lineage>
        <taxon>Bacteria</taxon>
        <taxon>Pseudomonadati</taxon>
        <taxon>Pseudomonadota</taxon>
        <taxon>Alphaproteobacteria</taxon>
        <taxon>Hyphomicrobiales</taxon>
        <taxon>Methylopilaceae</taxon>
        <taxon>Methylopila</taxon>
    </lineage>
</organism>
<accession>A0ABW4K2J6</accession>
<gene>
    <name evidence="8 11" type="primary">rnc</name>
    <name evidence="11" type="ORF">ACFSCV_02445</name>
</gene>
<dbReference type="InterPro" id="IPR014720">
    <property type="entry name" value="dsRBD_dom"/>
</dbReference>
<sequence length="252" mass="27327">MDRALVAHRHVAQMKRRAAAHKELEAKLGHAFADGSLLERALTHISAAKASDGRLGSYQRLEFLGDRVLGLAIASMLIEAFPTSDEGDLSRRLAELVRAEACAEVAAAMELAPFIRLGAGEASSGGRKKTAILADICEAVIGAVYVDGGYEPARDLVDRFWRERMLAPRRPLRDAKTELQEWAQGRGLPTPIYQEVERSGPDHSPRFRVAVIVGGLGEAEGVGRSKREAEQFAARSLLADAGVARPEETDHV</sequence>
<dbReference type="InterPro" id="IPR011907">
    <property type="entry name" value="RNase_III"/>
</dbReference>
<comment type="catalytic activity">
    <reaction evidence="1 8">
        <text>Endonucleolytic cleavage to 5'-phosphomonoester.</text>
        <dbReference type="EC" id="3.1.26.3"/>
    </reaction>
</comment>
<dbReference type="HAMAP" id="MF_00104">
    <property type="entry name" value="RNase_III"/>
    <property type="match status" value="1"/>
</dbReference>
<feature type="active site" evidence="8">
    <location>
        <position position="138"/>
    </location>
</feature>
<evidence type="ECO:0000313" key="12">
    <source>
        <dbReference type="Proteomes" id="UP001597308"/>
    </source>
</evidence>
<comment type="cofactor">
    <cofactor evidence="8">
        <name>Mg(2+)</name>
        <dbReference type="ChEBI" id="CHEBI:18420"/>
    </cofactor>
</comment>
<keyword evidence="6 8" id="KW-0378">Hydrolase</keyword>
<dbReference type="RefSeq" id="WP_378796634.1">
    <property type="nucleotide sequence ID" value="NZ_JBHUER010000001.1"/>
</dbReference>
<name>A0ABW4K2J6_9HYPH</name>
<keyword evidence="8" id="KW-0699">rRNA-binding</keyword>
<evidence type="ECO:0000313" key="11">
    <source>
        <dbReference type="EMBL" id="MFD1701854.1"/>
    </source>
</evidence>
<comment type="caution">
    <text evidence="11">The sequence shown here is derived from an EMBL/GenBank/DDBJ whole genome shotgun (WGS) entry which is preliminary data.</text>
</comment>
<evidence type="ECO:0000256" key="4">
    <source>
        <dbReference type="ARBA" id="ARBA00022722"/>
    </source>
</evidence>
<evidence type="ECO:0000256" key="2">
    <source>
        <dbReference type="ARBA" id="ARBA00010183"/>
    </source>
</evidence>
<dbReference type="Gene3D" id="1.10.1520.10">
    <property type="entry name" value="Ribonuclease III domain"/>
    <property type="match status" value="1"/>
</dbReference>
<keyword evidence="4 8" id="KW-0540">Nuclease</keyword>
<dbReference type="Pfam" id="PF00035">
    <property type="entry name" value="dsrm"/>
    <property type="match status" value="1"/>
</dbReference>
<feature type="binding site" evidence="8">
    <location>
        <position position="138"/>
    </location>
    <ligand>
        <name>Mg(2+)</name>
        <dbReference type="ChEBI" id="CHEBI:18420"/>
    </ligand>
</feature>
<dbReference type="PANTHER" id="PTHR11207">
    <property type="entry name" value="RIBONUCLEASE III"/>
    <property type="match status" value="1"/>
</dbReference>
<keyword evidence="7 8" id="KW-0694">RNA-binding</keyword>
<feature type="active site" evidence="8">
    <location>
        <position position="66"/>
    </location>
</feature>
<dbReference type="InterPro" id="IPR036389">
    <property type="entry name" value="RNase_III_sf"/>
</dbReference>
<comment type="function">
    <text evidence="8">Digests double-stranded RNA. Involved in the processing of primary rRNA transcript to yield the immediate precursors to the large and small rRNAs (23S and 16S). Processes some mRNAs, and tRNAs when they are encoded in the rRNA operon. Processes pre-crRNA and tracrRNA of type II CRISPR loci if present in the organism.</text>
</comment>
<feature type="binding site" evidence="8">
    <location>
        <position position="135"/>
    </location>
    <ligand>
        <name>Mg(2+)</name>
        <dbReference type="ChEBI" id="CHEBI:18420"/>
    </ligand>
</feature>
<keyword evidence="5 8" id="KW-0255">Endonuclease</keyword>
<evidence type="ECO:0000256" key="7">
    <source>
        <dbReference type="ARBA" id="ARBA00022884"/>
    </source>
</evidence>
<dbReference type="EMBL" id="JBHUER010000001">
    <property type="protein sequence ID" value="MFD1701854.1"/>
    <property type="molecule type" value="Genomic_DNA"/>
</dbReference>
<keyword evidence="8" id="KW-0460">Magnesium</keyword>
<feature type="domain" description="DRBM" evidence="9">
    <location>
        <begin position="174"/>
        <end position="243"/>
    </location>
</feature>
<comment type="subunit">
    <text evidence="8">Homodimer.</text>
</comment>
<dbReference type="InterPro" id="IPR000999">
    <property type="entry name" value="RNase_III_dom"/>
</dbReference>
<dbReference type="CDD" id="cd10845">
    <property type="entry name" value="DSRM_RNAse_III_family"/>
    <property type="match status" value="1"/>
</dbReference>